<name>A0ABU6MEB7_9BACI</name>
<feature type="transmembrane region" description="Helical" evidence="1">
    <location>
        <begin position="197"/>
        <end position="218"/>
    </location>
</feature>
<proteinExistence type="predicted"/>
<feature type="transmembrane region" description="Helical" evidence="1">
    <location>
        <begin position="262"/>
        <end position="285"/>
    </location>
</feature>
<keyword evidence="1" id="KW-0472">Membrane</keyword>
<evidence type="ECO:0000256" key="1">
    <source>
        <dbReference type="SAM" id="Phobius"/>
    </source>
</evidence>
<feature type="transmembrane region" description="Helical" evidence="1">
    <location>
        <begin position="71"/>
        <end position="92"/>
    </location>
</feature>
<keyword evidence="1" id="KW-1133">Transmembrane helix</keyword>
<feature type="transmembrane region" description="Helical" evidence="1">
    <location>
        <begin position="104"/>
        <end position="125"/>
    </location>
</feature>
<feature type="transmembrane region" description="Helical" evidence="1">
    <location>
        <begin position="333"/>
        <end position="358"/>
    </location>
</feature>
<reference evidence="2 3" key="1">
    <citation type="submission" date="2023-03" db="EMBL/GenBank/DDBJ databases">
        <title>Bacillus Genome Sequencing.</title>
        <authorList>
            <person name="Dunlap C."/>
        </authorList>
    </citation>
    <scope>NUCLEOTIDE SEQUENCE [LARGE SCALE GENOMIC DNA]</scope>
    <source>
        <strain evidence="2 3">B-23453</strain>
    </source>
</reference>
<keyword evidence="3" id="KW-1185">Reference proteome</keyword>
<comment type="caution">
    <text evidence="2">The sequence shown here is derived from an EMBL/GenBank/DDBJ whole genome shotgun (WGS) entry which is preliminary data.</text>
</comment>
<feature type="transmembrane region" description="Helical" evidence="1">
    <location>
        <begin position="172"/>
        <end position="191"/>
    </location>
</feature>
<dbReference type="EMBL" id="JARMAB010000008">
    <property type="protein sequence ID" value="MED1202773.1"/>
    <property type="molecule type" value="Genomic_DNA"/>
</dbReference>
<gene>
    <name evidence="2" type="ORF">P4T90_06670</name>
</gene>
<organism evidence="2 3">
    <name type="scientific">Heyndrickxia acidicola</name>
    <dbReference type="NCBI Taxonomy" id="209389"/>
    <lineage>
        <taxon>Bacteria</taxon>
        <taxon>Bacillati</taxon>
        <taxon>Bacillota</taxon>
        <taxon>Bacilli</taxon>
        <taxon>Bacillales</taxon>
        <taxon>Bacillaceae</taxon>
        <taxon>Heyndrickxia</taxon>
    </lineage>
</organism>
<feature type="transmembrane region" description="Helical" evidence="1">
    <location>
        <begin position="137"/>
        <end position="160"/>
    </location>
</feature>
<dbReference type="Proteomes" id="UP001341444">
    <property type="component" value="Unassembled WGS sequence"/>
</dbReference>
<evidence type="ECO:0008006" key="4">
    <source>
        <dbReference type="Google" id="ProtNLM"/>
    </source>
</evidence>
<protein>
    <recommendedName>
        <fullName evidence="4">Voltage-dependent anion channel</fullName>
    </recommendedName>
</protein>
<accession>A0ABU6MEB7</accession>
<sequence length="378" mass="42974">MNIPYKVMVMTLIYIILLCILSISIVLFFSFNKIYIKTSAMAVVMALGIVTEGALLSFFGMHFFRGIYGKLLSTFNLSLWTSFIFSLSMTCFKGKFKELHYSHPINRFGIGTWVAGTSICGIIIYKEFPQWGAVSEVLTFLNAGLWAVYLGLCMRSFYVLSHSSLKENSNGILLLTTVSTQSIVLLSNTIFAEIPLIINKTLLMIGFCFYMVSAFYIIKRYITSSWIVETDWNNTNCILHGAISISGIACITTKVLDERIIQFIWIAALTVFILIECIELWRLILRIKRFGINKGILIYDVTQWSRIFTFAMFYTFTSLISIHAAILSFLKNIILSAGIWIILFLLIMEALLSIQFVFNTYKKSAGRRQTENGVTFPS</sequence>
<feature type="transmembrane region" description="Helical" evidence="1">
    <location>
        <begin position="43"/>
        <end position="65"/>
    </location>
</feature>
<dbReference type="RefSeq" id="WP_157090692.1">
    <property type="nucleotide sequence ID" value="NZ_JARMAB010000008.1"/>
</dbReference>
<feature type="transmembrane region" description="Helical" evidence="1">
    <location>
        <begin position="306"/>
        <end position="327"/>
    </location>
</feature>
<feature type="transmembrane region" description="Helical" evidence="1">
    <location>
        <begin position="12"/>
        <end position="31"/>
    </location>
</feature>
<keyword evidence="1" id="KW-0812">Transmembrane</keyword>
<evidence type="ECO:0000313" key="2">
    <source>
        <dbReference type="EMBL" id="MED1202773.1"/>
    </source>
</evidence>
<evidence type="ECO:0000313" key="3">
    <source>
        <dbReference type="Proteomes" id="UP001341444"/>
    </source>
</evidence>